<dbReference type="AlphaFoldDB" id="A0AAD7NWB7"/>
<reference evidence="1" key="1">
    <citation type="submission" date="2023-03" db="EMBL/GenBank/DDBJ databases">
        <title>Massive genome expansion in bonnet fungi (Mycena s.s.) driven by repeated elements and novel gene families across ecological guilds.</title>
        <authorList>
            <consortium name="Lawrence Berkeley National Laboratory"/>
            <person name="Harder C.B."/>
            <person name="Miyauchi S."/>
            <person name="Viragh M."/>
            <person name="Kuo A."/>
            <person name="Thoen E."/>
            <person name="Andreopoulos B."/>
            <person name="Lu D."/>
            <person name="Skrede I."/>
            <person name="Drula E."/>
            <person name="Henrissat B."/>
            <person name="Morin E."/>
            <person name="Kohler A."/>
            <person name="Barry K."/>
            <person name="LaButti K."/>
            <person name="Morin E."/>
            <person name="Salamov A."/>
            <person name="Lipzen A."/>
            <person name="Mereny Z."/>
            <person name="Hegedus B."/>
            <person name="Baldrian P."/>
            <person name="Stursova M."/>
            <person name="Weitz H."/>
            <person name="Taylor A."/>
            <person name="Grigoriev I.V."/>
            <person name="Nagy L.G."/>
            <person name="Martin F."/>
            <person name="Kauserud H."/>
        </authorList>
    </citation>
    <scope>NUCLEOTIDE SEQUENCE</scope>
    <source>
        <strain evidence="1">CBHHK188m</strain>
    </source>
</reference>
<organism evidence="1 2">
    <name type="scientific">Mycena maculata</name>
    <dbReference type="NCBI Taxonomy" id="230809"/>
    <lineage>
        <taxon>Eukaryota</taxon>
        <taxon>Fungi</taxon>
        <taxon>Dikarya</taxon>
        <taxon>Basidiomycota</taxon>
        <taxon>Agaricomycotina</taxon>
        <taxon>Agaricomycetes</taxon>
        <taxon>Agaricomycetidae</taxon>
        <taxon>Agaricales</taxon>
        <taxon>Marasmiineae</taxon>
        <taxon>Mycenaceae</taxon>
        <taxon>Mycena</taxon>
    </lineage>
</organism>
<proteinExistence type="predicted"/>
<gene>
    <name evidence="1" type="ORF">DFH07DRAFT_951274</name>
</gene>
<evidence type="ECO:0000313" key="1">
    <source>
        <dbReference type="EMBL" id="KAJ7777625.1"/>
    </source>
</evidence>
<accession>A0AAD7NWB7</accession>
<dbReference type="Proteomes" id="UP001215280">
    <property type="component" value="Unassembled WGS sequence"/>
</dbReference>
<sequence>MSCLHCSVLPAYTPSSAAPCYSLELGSCEHLLEQGRGARTRVFTGTHIQKSGPDTVVLTDQDSNAELPTYGWNAFIAGFVGMEERERVSLIELRIKGKMEGVVSECIISERGSVSKTFLDECYTVWAARCVCEETCPSNVLFSANLPSTFREGNVSHPLPPSYNATFGEFGNSSVKVSYTISVIVTRTRKVSFISRKNTTSVIFNYRPRTWPGRPIQYPVSDFLTDIKVMPEEWRQITAAGLPRPNSTLGAIYMHLFIPTIQFLPDPAAAEPTIEVTLLRQTLLDLNSHREPFHQVIGRATLLSTPPGASSAVEPASSASLDWEGELRSKPDVDVGSFDAGAFKVQDFIVVDVVPPACSKSQFPCLRHSYLNRLVTDSAPDE</sequence>
<evidence type="ECO:0000313" key="2">
    <source>
        <dbReference type="Proteomes" id="UP001215280"/>
    </source>
</evidence>
<name>A0AAD7NWB7_9AGAR</name>
<keyword evidence="2" id="KW-1185">Reference proteome</keyword>
<protein>
    <submittedName>
        <fullName evidence="1">Uncharacterized protein</fullName>
    </submittedName>
</protein>
<dbReference type="EMBL" id="JARJLG010000010">
    <property type="protein sequence ID" value="KAJ7777625.1"/>
    <property type="molecule type" value="Genomic_DNA"/>
</dbReference>
<comment type="caution">
    <text evidence="1">The sequence shown here is derived from an EMBL/GenBank/DDBJ whole genome shotgun (WGS) entry which is preliminary data.</text>
</comment>